<dbReference type="Pfam" id="PF13464">
    <property type="entry name" value="RodZ_C"/>
    <property type="match status" value="1"/>
</dbReference>
<evidence type="ECO:0000256" key="2">
    <source>
        <dbReference type="SAM" id="Phobius"/>
    </source>
</evidence>
<dbReference type="PANTHER" id="PTHR34475">
    <property type="match status" value="1"/>
</dbReference>
<dbReference type="PANTHER" id="PTHR34475:SF1">
    <property type="entry name" value="CYTOSKELETON PROTEIN RODZ"/>
    <property type="match status" value="1"/>
</dbReference>
<evidence type="ECO:0000313" key="4">
    <source>
        <dbReference type="EMBL" id="SFP26912.1"/>
    </source>
</evidence>
<evidence type="ECO:0000256" key="1">
    <source>
        <dbReference type="SAM" id="MobiDB-lite"/>
    </source>
</evidence>
<feature type="transmembrane region" description="Helical" evidence="2">
    <location>
        <begin position="114"/>
        <end position="134"/>
    </location>
</feature>
<dbReference type="InterPro" id="IPR025194">
    <property type="entry name" value="RodZ-like_C"/>
</dbReference>
<dbReference type="OrthoDB" id="9790252at2"/>
<gene>
    <name evidence="4" type="ORF">SAMN05216229_101230</name>
</gene>
<keyword evidence="2" id="KW-1133">Transmembrane helix</keyword>
<dbReference type="InterPro" id="IPR010982">
    <property type="entry name" value="Lambda_DNA-bd_dom_sf"/>
</dbReference>
<keyword evidence="2" id="KW-0812">Transmembrane</keyword>
<dbReference type="RefSeq" id="WP_092427468.1">
    <property type="nucleotide sequence ID" value="NZ_FOXM01000001.1"/>
</dbReference>
<dbReference type="Pfam" id="PF13413">
    <property type="entry name" value="HTH_25"/>
    <property type="match status" value="1"/>
</dbReference>
<accession>A0A1I5NYP0</accession>
<dbReference type="GO" id="GO:0003677">
    <property type="term" value="F:DNA binding"/>
    <property type="evidence" value="ECO:0007669"/>
    <property type="project" value="InterPro"/>
</dbReference>
<dbReference type="EMBL" id="FOXM01000001">
    <property type="protein sequence ID" value="SFP26912.1"/>
    <property type="molecule type" value="Genomic_DNA"/>
</dbReference>
<evidence type="ECO:0000313" key="5">
    <source>
        <dbReference type="Proteomes" id="UP000243084"/>
    </source>
</evidence>
<dbReference type="SUPFAM" id="SSF47413">
    <property type="entry name" value="lambda repressor-like DNA-binding domains"/>
    <property type="match status" value="1"/>
</dbReference>
<keyword evidence="2" id="KW-0472">Membrane</keyword>
<reference evidence="5" key="1">
    <citation type="submission" date="2016-10" db="EMBL/GenBank/DDBJ databases">
        <authorList>
            <person name="Varghese N."/>
            <person name="Submissions S."/>
        </authorList>
    </citation>
    <scope>NUCLEOTIDE SEQUENCE [LARGE SCALE GENOMIC DNA]</scope>
    <source>
        <strain evidence="5">JCM 18195</strain>
    </source>
</reference>
<dbReference type="AlphaFoldDB" id="A0A1I5NYP0"/>
<feature type="domain" description="Cytoskeleton protein RodZ-like C-terminal" evidence="3">
    <location>
        <begin position="302"/>
        <end position="371"/>
    </location>
</feature>
<proteinExistence type="predicted"/>
<organism evidence="4 5">
    <name type="scientific">Geopseudomonas sagittaria</name>
    <dbReference type="NCBI Taxonomy" id="1135990"/>
    <lineage>
        <taxon>Bacteria</taxon>
        <taxon>Pseudomonadati</taxon>
        <taxon>Pseudomonadota</taxon>
        <taxon>Gammaproteobacteria</taxon>
        <taxon>Pseudomonadales</taxon>
        <taxon>Pseudomonadaceae</taxon>
        <taxon>Geopseudomonas</taxon>
    </lineage>
</organism>
<sequence length="374" mass="38618">MTMSHTEAVAAQPRSNPGETLRLAREERGWQVAEVASQLNLAPHALVQLEAGQFERLPGHTFARGYVRAYAKLLGLDQAALVAQFDHYTGTDASGSTVHSLGHVPEPLRLSRTVLRLASAVLLILLLALAWFWWQERPERLADLGAFGLKHIEVESADGTTEIHPLEEPEDQAVAEALQPDEQTPLEIAPNVTGQPQDTTSSAVADPAAVSAPVPAPQLAAEPPAAAAAAVAPALPPATVAPNPLASAPAASAPVVPVVPSVVAPQAAAAESAAPVAEAAPATPAPAAEPVSVATGEGLVQVSFSDDCWTQVTDANGRVLVSTVKRKGETLQVAGKAPLEVRLGFARGAQLSYNGAPVNLRVNSGGTARVTLGQ</sequence>
<evidence type="ECO:0000259" key="3">
    <source>
        <dbReference type="Pfam" id="PF13464"/>
    </source>
</evidence>
<dbReference type="Gene3D" id="1.10.260.40">
    <property type="entry name" value="lambda repressor-like DNA-binding domains"/>
    <property type="match status" value="1"/>
</dbReference>
<dbReference type="InterPro" id="IPR050400">
    <property type="entry name" value="Bact_Cytoskel_RodZ"/>
</dbReference>
<feature type="region of interest" description="Disordered" evidence="1">
    <location>
        <begin position="1"/>
        <end position="20"/>
    </location>
</feature>
<keyword evidence="5" id="KW-1185">Reference proteome</keyword>
<name>A0A1I5NYP0_9GAMM</name>
<dbReference type="InterPro" id="IPR001387">
    <property type="entry name" value="Cro/C1-type_HTH"/>
</dbReference>
<feature type="region of interest" description="Disordered" evidence="1">
    <location>
        <begin position="187"/>
        <end position="209"/>
    </location>
</feature>
<dbReference type="Proteomes" id="UP000243084">
    <property type="component" value="Unassembled WGS sequence"/>
</dbReference>
<protein>
    <submittedName>
        <fullName evidence="4">Cytoskeleton protein RodZ</fullName>
    </submittedName>
</protein>
<dbReference type="CDD" id="cd00093">
    <property type="entry name" value="HTH_XRE"/>
    <property type="match status" value="1"/>
</dbReference>